<keyword evidence="2" id="KW-0812">Transmembrane</keyword>
<proteinExistence type="predicted"/>
<evidence type="ECO:0000259" key="3">
    <source>
        <dbReference type="PROSITE" id="PS51782"/>
    </source>
</evidence>
<feature type="transmembrane region" description="Helical" evidence="2">
    <location>
        <begin position="16"/>
        <end position="37"/>
    </location>
</feature>
<dbReference type="CDD" id="cd12797">
    <property type="entry name" value="M23_peptidase"/>
    <property type="match status" value="1"/>
</dbReference>
<comment type="caution">
    <text evidence="4">The sequence shown here is derived from an EMBL/GenBank/DDBJ whole genome shotgun (WGS) entry which is preliminary data.</text>
</comment>
<dbReference type="EMBL" id="FSQZ01000001">
    <property type="protein sequence ID" value="SIN74159.1"/>
    <property type="molecule type" value="Genomic_DNA"/>
</dbReference>
<dbReference type="SUPFAM" id="SSF54106">
    <property type="entry name" value="LysM domain"/>
    <property type="match status" value="2"/>
</dbReference>
<dbReference type="PANTHER" id="PTHR21666">
    <property type="entry name" value="PEPTIDASE-RELATED"/>
    <property type="match status" value="1"/>
</dbReference>
<dbReference type="PROSITE" id="PS51782">
    <property type="entry name" value="LYSM"/>
    <property type="match status" value="3"/>
</dbReference>
<name>A0ABY1JEP9_9BACT</name>
<keyword evidence="2" id="KW-0472">Membrane</keyword>
<dbReference type="CDD" id="cd00118">
    <property type="entry name" value="LysM"/>
    <property type="match status" value="3"/>
</dbReference>
<dbReference type="InterPro" id="IPR050570">
    <property type="entry name" value="Cell_wall_metabolism_enzyme"/>
</dbReference>
<reference evidence="4 5" key="1">
    <citation type="submission" date="2016-11" db="EMBL/GenBank/DDBJ databases">
        <authorList>
            <person name="Varghese N."/>
            <person name="Submissions S."/>
        </authorList>
    </citation>
    <scope>NUCLEOTIDE SEQUENCE [LARGE SCALE GENOMIC DNA]</scope>
    <source>
        <strain evidence="4 5">DSM 20664</strain>
    </source>
</reference>
<dbReference type="Proteomes" id="UP000185093">
    <property type="component" value="Unassembled WGS sequence"/>
</dbReference>
<dbReference type="PANTHER" id="PTHR21666:SF289">
    <property type="entry name" value="L-ALA--D-GLU ENDOPEPTIDASE"/>
    <property type="match status" value="1"/>
</dbReference>
<keyword evidence="2" id="KW-1133">Transmembrane helix</keyword>
<evidence type="ECO:0000256" key="2">
    <source>
        <dbReference type="SAM" id="Phobius"/>
    </source>
</evidence>
<accession>A0ABY1JEP9</accession>
<dbReference type="Pfam" id="PF01476">
    <property type="entry name" value="LysM"/>
    <property type="match status" value="3"/>
</dbReference>
<evidence type="ECO:0000313" key="5">
    <source>
        <dbReference type="Proteomes" id="UP000185093"/>
    </source>
</evidence>
<dbReference type="Gene3D" id="2.70.70.10">
    <property type="entry name" value="Glucose Permease (Domain IIA)"/>
    <property type="match status" value="1"/>
</dbReference>
<organism evidence="4 5">
    <name type="scientific">Acetomicrobium flavidum</name>
    <dbReference type="NCBI Taxonomy" id="49896"/>
    <lineage>
        <taxon>Bacteria</taxon>
        <taxon>Thermotogati</taxon>
        <taxon>Synergistota</taxon>
        <taxon>Synergistia</taxon>
        <taxon>Synergistales</taxon>
        <taxon>Acetomicrobiaceae</taxon>
        <taxon>Acetomicrobium</taxon>
    </lineage>
</organism>
<dbReference type="Gene3D" id="3.10.350.10">
    <property type="entry name" value="LysM domain"/>
    <property type="match status" value="3"/>
</dbReference>
<dbReference type="GO" id="GO:0016787">
    <property type="term" value="F:hydrolase activity"/>
    <property type="evidence" value="ECO:0007669"/>
    <property type="project" value="UniProtKB-KW"/>
</dbReference>
<dbReference type="Pfam" id="PF01551">
    <property type="entry name" value="Peptidase_M23"/>
    <property type="match status" value="1"/>
</dbReference>
<dbReference type="SMART" id="SM00257">
    <property type="entry name" value="LysM"/>
    <property type="match status" value="3"/>
</dbReference>
<dbReference type="InterPro" id="IPR011055">
    <property type="entry name" value="Dup_hybrid_motif"/>
</dbReference>
<keyword evidence="1" id="KW-0732">Signal</keyword>
<keyword evidence="4" id="KW-0378">Hydrolase</keyword>
<feature type="domain" description="LysM" evidence="3">
    <location>
        <begin position="228"/>
        <end position="272"/>
    </location>
</feature>
<feature type="domain" description="LysM" evidence="3">
    <location>
        <begin position="147"/>
        <end position="194"/>
    </location>
</feature>
<evidence type="ECO:0000313" key="4">
    <source>
        <dbReference type="EMBL" id="SIN74159.1"/>
    </source>
</evidence>
<protein>
    <submittedName>
        <fullName evidence="4">Murein DD-endopeptidase MepM and murein hydrolase activator NlpD, contain LysM domain</fullName>
    </submittedName>
</protein>
<sequence>MPKSENMSNNSFRKRFDFFIFIGLMLSATVFITVAALQRSKVEAWDDLLEGKEYSLPGYLIVDVTDLLMPEKGDYDAIGPLPDGSGAIAFKEVTLGSEKKSKDDAADVENELSKLKQEYLDGDESNAEAGEGAGGDLEFQEVTPDYRVHEVQQGETLATIAKRYAEYGISMNDIAKANQISNIHKLNVGDLLLIPTSKEKVDVVLQELLRRRAKAEEEAKKAPKIETSTYIVQEGDSLWSIANKVNLDINTLFGCNDLKNPDVLKPGTKLRVPNQDGIFYKVAKGDTLSKIADKYGIYVDAIAAANGIGSDTVLIAGSEIFLPGAKEIVTSSSTGSGAVVKASDRSSTKGFRWPLRGRINSRFGYRKDPFSGRKDLHTGLDIGASRGTRIAAAASGVVVYAGWMGGYGRTVVIDHGRGHRTLYGHCSKILVRQGQRVSSGQVIAAVGATGRATGSHLHFEIRVNNTPVNPLKYLR</sequence>
<keyword evidence="5" id="KW-1185">Reference proteome</keyword>
<evidence type="ECO:0000256" key="1">
    <source>
        <dbReference type="ARBA" id="ARBA00022729"/>
    </source>
</evidence>
<gene>
    <name evidence="4" type="ORF">SAMN05444368_1641</name>
</gene>
<dbReference type="SUPFAM" id="SSF51261">
    <property type="entry name" value="Duplicated hybrid motif"/>
    <property type="match status" value="1"/>
</dbReference>
<dbReference type="InterPro" id="IPR018392">
    <property type="entry name" value="LysM"/>
</dbReference>
<dbReference type="InterPro" id="IPR036779">
    <property type="entry name" value="LysM_dom_sf"/>
</dbReference>
<dbReference type="InterPro" id="IPR016047">
    <property type="entry name" value="M23ase_b-sheet_dom"/>
</dbReference>
<dbReference type="RefSeq" id="WP_074199864.1">
    <property type="nucleotide sequence ID" value="NZ_FSQZ01000001.1"/>
</dbReference>
<feature type="domain" description="LysM" evidence="3">
    <location>
        <begin position="278"/>
        <end position="322"/>
    </location>
</feature>